<evidence type="ECO:0000256" key="1">
    <source>
        <dbReference type="SAM" id="Phobius"/>
    </source>
</evidence>
<sequence>MIVSQALREKKLRTPFALAIAFLLAVLLEFFVFNHAYWFMPQLPQQEVTLPQAADGQKGVLLTETQPTASLSRVSLNANSVEICAMGAPGIQKFGIYFTDAVNTHQLVPAATAVLNPGGSRNCARAEIVPKGNIQNFAIRALSPSQGNILITQLLFNPTRQLEISWLRFWLTAFCLMASAAAVSMSLWRENFDKASRLHQGLSFLVLLAVVSLSFAVTSWEGNAKGEKSFIFTNGSILQLTSEDGQLAQPLPVGESLAKADIYTQLFSAFHAGQFHLQLDSDPGLLKLKNPYDASERAAAGVNYYWDHAWKDGKYYCYFGPAPLLTAYLPVWLLTGELPLPALAAGILAFWALLALYWAMQALVRFFDLKPNLLLFLLAEGAVLTGGTLTTMLQASVTFYYLPYLSAYLWLSVFIAALYASTQADTPLFRRMLLAVAGLSVVLIVLSRPLVVLFAMVFALPPLWRQVKEKQSSLRSLAGDILVIGTPVIIGAAGVMYYNYARFGNILEFGQYLQFTVTNIQANEQVMSLRNLAGMVNAFFLEPFETLREFPFIGLANPPADNAGNYLYSGPHAGMLQIPLFLGFLLAFFECRKNSDKKLLWLAAGSIVVTLIISYFAYNNAGVLIRYICDSTVAASLVAFLLIVKWVRIEARDSSGLALGGLASWLLLQTTAIGVLLTFSDENKIFNYLNPDAAVTLLTCFTPW</sequence>
<feature type="transmembrane region" description="Helical" evidence="1">
    <location>
        <begin position="16"/>
        <end position="37"/>
    </location>
</feature>
<dbReference type="EMBL" id="WEHW01000066">
    <property type="protein sequence ID" value="KAB7649764.1"/>
    <property type="molecule type" value="Genomic_DNA"/>
</dbReference>
<name>A0AAI9SBM9_9BURK</name>
<dbReference type="AlphaFoldDB" id="A0AAI9SBM9"/>
<reference evidence="2 3" key="1">
    <citation type="submission" date="2019-10" db="EMBL/GenBank/DDBJ databases">
        <title>Genome diversity of Sutterella seckii.</title>
        <authorList>
            <person name="Chaplin A.V."/>
            <person name="Sokolova S.R."/>
            <person name="Mosin K.A."/>
            <person name="Ivanova E.L."/>
            <person name="Kochetkova T.O."/>
            <person name="Goltsov A.Y."/>
            <person name="Trofimov D.Y."/>
            <person name="Efimov B.A."/>
        </authorList>
    </citation>
    <scope>NUCLEOTIDE SEQUENCE [LARGE SCALE GENOMIC DNA]</scope>
    <source>
        <strain evidence="2 3">ASD3426</strain>
    </source>
</reference>
<keyword evidence="1" id="KW-0472">Membrane</keyword>
<dbReference type="RefSeq" id="WP_139687912.1">
    <property type="nucleotide sequence ID" value="NZ_WEHW01000066.1"/>
</dbReference>
<evidence type="ECO:0000313" key="2">
    <source>
        <dbReference type="EMBL" id="KAB7649764.1"/>
    </source>
</evidence>
<feature type="transmembrane region" description="Helical" evidence="1">
    <location>
        <begin position="169"/>
        <end position="188"/>
    </location>
</feature>
<evidence type="ECO:0000313" key="3">
    <source>
        <dbReference type="Proteomes" id="UP000469462"/>
    </source>
</evidence>
<feature type="transmembrane region" description="Helical" evidence="1">
    <location>
        <begin position="200"/>
        <end position="220"/>
    </location>
</feature>
<protein>
    <submittedName>
        <fullName evidence="2">Uncharacterized protein</fullName>
    </submittedName>
</protein>
<feature type="transmembrane region" description="Helical" evidence="1">
    <location>
        <begin position="432"/>
        <end position="461"/>
    </location>
</feature>
<keyword evidence="1" id="KW-0812">Transmembrane</keyword>
<feature type="transmembrane region" description="Helical" evidence="1">
    <location>
        <begin position="599"/>
        <end position="618"/>
    </location>
</feature>
<gene>
    <name evidence="2" type="ORF">GBM96_10760</name>
</gene>
<proteinExistence type="predicted"/>
<keyword evidence="1" id="KW-1133">Transmembrane helix</keyword>
<feature type="transmembrane region" description="Helical" evidence="1">
    <location>
        <begin position="399"/>
        <end position="420"/>
    </location>
</feature>
<feature type="transmembrane region" description="Helical" evidence="1">
    <location>
        <begin position="315"/>
        <end position="334"/>
    </location>
</feature>
<feature type="transmembrane region" description="Helical" evidence="1">
    <location>
        <begin position="481"/>
        <end position="500"/>
    </location>
</feature>
<accession>A0AAI9SBM9</accession>
<feature type="transmembrane region" description="Helical" evidence="1">
    <location>
        <begin position="372"/>
        <end position="393"/>
    </location>
</feature>
<feature type="transmembrane region" description="Helical" evidence="1">
    <location>
        <begin position="656"/>
        <end position="679"/>
    </location>
</feature>
<feature type="transmembrane region" description="Helical" evidence="1">
    <location>
        <begin position="340"/>
        <end position="360"/>
    </location>
</feature>
<dbReference type="Proteomes" id="UP000469462">
    <property type="component" value="Unassembled WGS sequence"/>
</dbReference>
<organism evidence="2 3">
    <name type="scientific">Sutterella seckii</name>
    <dbReference type="NCBI Taxonomy" id="1944635"/>
    <lineage>
        <taxon>Bacteria</taxon>
        <taxon>Pseudomonadati</taxon>
        <taxon>Pseudomonadota</taxon>
        <taxon>Betaproteobacteria</taxon>
        <taxon>Burkholderiales</taxon>
        <taxon>Sutterellaceae</taxon>
        <taxon>Sutterella</taxon>
    </lineage>
</organism>
<comment type="caution">
    <text evidence="2">The sequence shown here is derived from an EMBL/GenBank/DDBJ whole genome shotgun (WGS) entry which is preliminary data.</text>
</comment>
<keyword evidence="3" id="KW-1185">Reference proteome</keyword>
<feature type="transmembrane region" description="Helical" evidence="1">
    <location>
        <begin position="624"/>
        <end position="644"/>
    </location>
</feature>